<evidence type="ECO:0000256" key="3">
    <source>
        <dbReference type="ARBA" id="ARBA00022490"/>
    </source>
</evidence>
<reference evidence="9" key="1">
    <citation type="journal article" date="2022" name="Front. Genet.">
        <title>Chromosome-Scale Assembly of the Dendrobium nobile Genome Provides Insights Into the Molecular Mechanism of the Biosynthesis of the Medicinal Active Ingredient of Dendrobium.</title>
        <authorList>
            <person name="Xu Q."/>
            <person name="Niu S.-C."/>
            <person name="Li K.-L."/>
            <person name="Zheng P.-J."/>
            <person name="Zhang X.-J."/>
            <person name="Jia Y."/>
            <person name="Liu Y."/>
            <person name="Niu Y.-X."/>
            <person name="Yu L.-H."/>
            <person name="Chen D.-F."/>
            <person name="Zhang G.-Q."/>
        </authorList>
    </citation>
    <scope>NUCLEOTIDE SEQUENCE</scope>
    <source>
        <tissue evidence="9">Leaf</tissue>
    </source>
</reference>
<gene>
    <name evidence="9" type="ORF">KFK09_014047</name>
</gene>
<dbReference type="GO" id="GO:0019825">
    <property type="term" value="F:oxygen binding"/>
    <property type="evidence" value="ECO:0007669"/>
    <property type="project" value="InterPro"/>
</dbReference>
<accession>A0A8T3BEN7</accession>
<evidence type="ECO:0000256" key="4">
    <source>
        <dbReference type="ARBA" id="ARBA00022617"/>
    </source>
</evidence>
<evidence type="ECO:0000256" key="6">
    <source>
        <dbReference type="ARBA" id="ARBA00023004"/>
    </source>
</evidence>
<evidence type="ECO:0000313" key="9">
    <source>
        <dbReference type="EMBL" id="KAI0507919.1"/>
    </source>
</evidence>
<keyword evidence="3" id="KW-0963">Cytoplasm</keyword>
<dbReference type="InterPro" id="IPR012292">
    <property type="entry name" value="Globin/Proto"/>
</dbReference>
<evidence type="ECO:0000256" key="5">
    <source>
        <dbReference type="ARBA" id="ARBA00022723"/>
    </source>
</evidence>
<keyword evidence="7" id="KW-0539">Nucleus</keyword>
<dbReference type="OrthoDB" id="436496at2759"/>
<dbReference type="PANTHER" id="PTHR22924:SF98">
    <property type="entry name" value="NON-SYMBIOTIC HEMOGLOBIN 3"/>
    <property type="match status" value="1"/>
</dbReference>
<dbReference type="GO" id="GO:0005737">
    <property type="term" value="C:cytoplasm"/>
    <property type="evidence" value="ECO:0007669"/>
    <property type="project" value="UniProtKB-SubCell"/>
</dbReference>
<keyword evidence="6" id="KW-0408">Iron</keyword>
<proteinExistence type="predicted"/>
<dbReference type="AlphaFoldDB" id="A0A8T3BEN7"/>
<comment type="catalytic activity">
    <reaction evidence="8">
        <text>Fe(III)-heme b-[protein] + nitric oxide + H2O = Fe(II)-heme b-[protein] + nitrite + 2 H(+)</text>
        <dbReference type="Rhea" id="RHEA:77711"/>
        <dbReference type="Rhea" id="RHEA-COMP:18975"/>
        <dbReference type="Rhea" id="RHEA-COMP:18976"/>
        <dbReference type="ChEBI" id="CHEBI:15377"/>
        <dbReference type="ChEBI" id="CHEBI:15378"/>
        <dbReference type="ChEBI" id="CHEBI:16301"/>
        <dbReference type="ChEBI" id="CHEBI:16480"/>
        <dbReference type="ChEBI" id="CHEBI:55376"/>
        <dbReference type="ChEBI" id="CHEBI:60344"/>
    </reaction>
    <physiologicalReaction direction="right-to-left" evidence="8">
        <dbReference type="Rhea" id="RHEA:77713"/>
    </physiologicalReaction>
</comment>
<evidence type="ECO:0000313" key="10">
    <source>
        <dbReference type="Proteomes" id="UP000829196"/>
    </source>
</evidence>
<keyword evidence="5" id="KW-0479">Metal-binding</keyword>
<dbReference type="PANTHER" id="PTHR22924">
    <property type="entry name" value="LEGHEMOGLOBIN-RELATED"/>
    <property type="match status" value="1"/>
</dbReference>
<dbReference type="EMBL" id="JAGYWB010000010">
    <property type="protein sequence ID" value="KAI0507919.1"/>
    <property type="molecule type" value="Genomic_DNA"/>
</dbReference>
<comment type="caution">
    <text evidence="9">The sequence shown here is derived from an EMBL/GenBank/DDBJ whole genome shotgun (WGS) entry which is preliminary data.</text>
</comment>
<dbReference type="GO" id="GO:0005634">
    <property type="term" value="C:nucleus"/>
    <property type="evidence" value="ECO:0007669"/>
    <property type="project" value="UniProtKB-SubCell"/>
</dbReference>
<evidence type="ECO:0000256" key="1">
    <source>
        <dbReference type="ARBA" id="ARBA00004123"/>
    </source>
</evidence>
<dbReference type="Proteomes" id="UP000829196">
    <property type="component" value="Unassembled WGS sequence"/>
</dbReference>
<keyword evidence="4" id="KW-0349">Heme</keyword>
<evidence type="ECO:0000256" key="7">
    <source>
        <dbReference type="ARBA" id="ARBA00023242"/>
    </source>
</evidence>
<dbReference type="GO" id="GO:0020037">
    <property type="term" value="F:heme binding"/>
    <property type="evidence" value="ECO:0007669"/>
    <property type="project" value="InterPro"/>
</dbReference>
<name>A0A8T3BEN7_DENNO</name>
<dbReference type="GO" id="GO:0046872">
    <property type="term" value="F:metal ion binding"/>
    <property type="evidence" value="ECO:0007669"/>
    <property type="project" value="UniProtKB-KW"/>
</dbReference>
<organism evidence="9 10">
    <name type="scientific">Dendrobium nobile</name>
    <name type="common">Orchid</name>
    <dbReference type="NCBI Taxonomy" id="94219"/>
    <lineage>
        <taxon>Eukaryota</taxon>
        <taxon>Viridiplantae</taxon>
        <taxon>Streptophyta</taxon>
        <taxon>Embryophyta</taxon>
        <taxon>Tracheophyta</taxon>
        <taxon>Spermatophyta</taxon>
        <taxon>Magnoliopsida</taxon>
        <taxon>Liliopsida</taxon>
        <taxon>Asparagales</taxon>
        <taxon>Orchidaceae</taxon>
        <taxon>Epidendroideae</taxon>
        <taxon>Malaxideae</taxon>
        <taxon>Dendrobiinae</taxon>
        <taxon>Dendrobium</taxon>
    </lineage>
</organism>
<keyword evidence="10" id="KW-1185">Reference proteome</keyword>
<sequence>MSVFIMTCEEAAQLITTGKITVRETTLKKIGTKHVVYGVLDEHFKLLPR</sequence>
<evidence type="ECO:0000256" key="8">
    <source>
        <dbReference type="ARBA" id="ARBA00048118"/>
    </source>
</evidence>
<dbReference type="InterPro" id="IPR001032">
    <property type="entry name" value="Leghaemoglobin-like"/>
</dbReference>
<dbReference type="Gene3D" id="1.10.490.10">
    <property type="entry name" value="Globins"/>
    <property type="match status" value="1"/>
</dbReference>
<evidence type="ECO:0000256" key="2">
    <source>
        <dbReference type="ARBA" id="ARBA00004496"/>
    </source>
</evidence>
<dbReference type="SMR" id="A0A8T3BEN7"/>
<protein>
    <submittedName>
        <fullName evidence="9">Uncharacterized protein</fullName>
    </submittedName>
</protein>
<comment type="subcellular location">
    <subcellularLocation>
        <location evidence="2">Cytoplasm</location>
    </subcellularLocation>
    <subcellularLocation>
        <location evidence="1">Nucleus</location>
    </subcellularLocation>
</comment>